<sequence>MAVTKTGEMPIVVLDNLDNLENAPMLELVNDMTYKYQLSHCILALTTEGPRPMKTATNFLWIGQLSSQIESNDYLKHCVDTFNQQHQGAFKLTSDQMYNIIQFCRTNMQDINSCFQQLTQLYLQDKDTFNFDKGWSDIKSRRVEWYRNRQSKSVISDWARADFWQSLQQQMTDQYLQCKNNDKHSGLSTEPIKTALQWLNFDFFSRTVESTAQEVSQVVFGGDFSVVQSLYNDGLLVQRNPVKLPHSKKNKMIILSGPELESFKSLLDGSILTVSNPKETIIPLKHENDIEIEVIVNENKDNYKNIKRKIGPHIGQLLSKQYIFEREWNRAMRDVENIEQEMKIFDVTQEKIKHTLESHDNELSKEGMNNQTMFEAKTNLMIELMNRDKQIRTRLDEANKRQQYFEKAKNDNIQQVMRASI</sequence>
<keyword evidence="2" id="KW-1185">Reference proteome</keyword>
<organism evidence="1 2">
    <name type="scientific">Reticulomyxa filosa</name>
    <dbReference type="NCBI Taxonomy" id="46433"/>
    <lineage>
        <taxon>Eukaryota</taxon>
        <taxon>Sar</taxon>
        <taxon>Rhizaria</taxon>
        <taxon>Retaria</taxon>
        <taxon>Foraminifera</taxon>
        <taxon>Monothalamids</taxon>
        <taxon>Reticulomyxidae</taxon>
        <taxon>Reticulomyxa</taxon>
    </lineage>
</organism>
<dbReference type="EMBL" id="ASPP01001239">
    <property type="protein sequence ID" value="ETO35838.1"/>
    <property type="molecule type" value="Genomic_DNA"/>
</dbReference>
<gene>
    <name evidence="1" type="ORF">RFI_01222</name>
</gene>
<evidence type="ECO:0000313" key="2">
    <source>
        <dbReference type="Proteomes" id="UP000023152"/>
    </source>
</evidence>
<protein>
    <submittedName>
        <fullName evidence="1">Uncharacterized protein</fullName>
    </submittedName>
</protein>
<dbReference type="Proteomes" id="UP000023152">
    <property type="component" value="Unassembled WGS sequence"/>
</dbReference>
<comment type="caution">
    <text evidence="1">The sequence shown here is derived from an EMBL/GenBank/DDBJ whole genome shotgun (WGS) entry which is preliminary data.</text>
</comment>
<name>X6PCK6_RETFI</name>
<dbReference type="AlphaFoldDB" id="X6PCK6"/>
<evidence type="ECO:0000313" key="1">
    <source>
        <dbReference type="EMBL" id="ETO35838.1"/>
    </source>
</evidence>
<proteinExistence type="predicted"/>
<accession>X6PCK6</accession>
<reference evidence="1 2" key="1">
    <citation type="journal article" date="2013" name="Curr. Biol.">
        <title>The Genome of the Foraminiferan Reticulomyxa filosa.</title>
        <authorList>
            <person name="Glockner G."/>
            <person name="Hulsmann N."/>
            <person name="Schleicher M."/>
            <person name="Noegel A.A."/>
            <person name="Eichinger L."/>
            <person name="Gallinger C."/>
            <person name="Pawlowski J."/>
            <person name="Sierra R."/>
            <person name="Euteneuer U."/>
            <person name="Pillet L."/>
            <person name="Moustafa A."/>
            <person name="Platzer M."/>
            <person name="Groth M."/>
            <person name="Szafranski K."/>
            <person name="Schliwa M."/>
        </authorList>
    </citation>
    <scope>NUCLEOTIDE SEQUENCE [LARGE SCALE GENOMIC DNA]</scope>
</reference>